<dbReference type="Proteomes" id="UP000233551">
    <property type="component" value="Unassembled WGS sequence"/>
</dbReference>
<accession>A0A2I0HIR1</accession>
<gene>
    <name evidence="1" type="ORF">CRG98_048031</name>
</gene>
<evidence type="ECO:0000313" key="1">
    <source>
        <dbReference type="EMBL" id="PKI31578.1"/>
    </source>
</evidence>
<proteinExistence type="predicted"/>
<dbReference type="EMBL" id="PGOL01008609">
    <property type="protein sequence ID" value="PKI31578.1"/>
    <property type="molecule type" value="Genomic_DNA"/>
</dbReference>
<evidence type="ECO:0000313" key="2">
    <source>
        <dbReference type="Proteomes" id="UP000233551"/>
    </source>
</evidence>
<organism evidence="1 2">
    <name type="scientific">Punica granatum</name>
    <name type="common">Pomegranate</name>
    <dbReference type="NCBI Taxonomy" id="22663"/>
    <lineage>
        <taxon>Eukaryota</taxon>
        <taxon>Viridiplantae</taxon>
        <taxon>Streptophyta</taxon>
        <taxon>Embryophyta</taxon>
        <taxon>Tracheophyta</taxon>
        <taxon>Spermatophyta</taxon>
        <taxon>Magnoliopsida</taxon>
        <taxon>eudicotyledons</taxon>
        <taxon>Gunneridae</taxon>
        <taxon>Pentapetalae</taxon>
        <taxon>rosids</taxon>
        <taxon>malvids</taxon>
        <taxon>Myrtales</taxon>
        <taxon>Lythraceae</taxon>
        <taxon>Punica</taxon>
    </lineage>
</organism>
<dbReference type="AlphaFoldDB" id="A0A2I0HIR1"/>
<comment type="caution">
    <text evidence="1">The sequence shown here is derived from an EMBL/GenBank/DDBJ whole genome shotgun (WGS) entry which is preliminary data.</text>
</comment>
<keyword evidence="2" id="KW-1185">Reference proteome</keyword>
<protein>
    <submittedName>
        <fullName evidence="1">Uncharacterized protein</fullName>
    </submittedName>
</protein>
<sequence>MKGKRRAFITAQMIGTGRILRFTIRFYDSRFYGPRAILGRIVILTTLVTRARCVGALDPIIED</sequence>
<reference evidence="1 2" key="1">
    <citation type="submission" date="2017-11" db="EMBL/GenBank/DDBJ databases">
        <title>De-novo sequencing of pomegranate (Punica granatum L.) genome.</title>
        <authorList>
            <person name="Akparov Z."/>
            <person name="Amiraslanov A."/>
            <person name="Hajiyeva S."/>
            <person name="Abbasov M."/>
            <person name="Kaur K."/>
            <person name="Hamwieh A."/>
            <person name="Solovyev V."/>
            <person name="Salamov A."/>
            <person name="Braich B."/>
            <person name="Kosarev P."/>
            <person name="Mahmoud A."/>
            <person name="Hajiyev E."/>
            <person name="Babayeva S."/>
            <person name="Izzatullayeva V."/>
            <person name="Mammadov A."/>
            <person name="Mammadov A."/>
            <person name="Sharifova S."/>
            <person name="Ojaghi J."/>
            <person name="Eynullazada K."/>
            <person name="Bayramov B."/>
            <person name="Abdulazimova A."/>
            <person name="Shahmuradov I."/>
        </authorList>
    </citation>
    <scope>NUCLEOTIDE SEQUENCE [LARGE SCALE GENOMIC DNA]</scope>
    <source>
        <strain evidence="2">cv. AG2017</strain>
        <tissue evidence="1">Leaf</tissue>
    </source>
</reference>
<name>A0A2I0HIR1_PUNGR</name>